<gene>
    <name evidence="1" type="ORF">CRV2_00017751</name>
</gene>
<protein>
    <submittedName>
        <fullName evidence="1">Uncharacterized protein</fullName>
    </submittedName>
</protein>
<comment type="caution">
    <text evidence="1">The sequence shown here is derived from an EMBL/GenBank/DDBJ whole genome shotgun (WGS) entry which is preliminary data.</text>
</comment>
<evidence type="ECO:0000313" key="1">
    <source>
        <dbReference type="EMBL" id="CAG9952498.1"/>
    </source>
</evidence>
<dbReference type="EMBL" id="CADEHS020000494">
    <property type="protein sequence ID" value="CAG9952498.1"/>
    <property type="molecule type" value="Genomic_DNA"/>
</dbReference>
<sequence length="102" mass="11093">MDYTSSRIGSLFGVHVAVLGSIFVQVHYYRPSPGTATPSLPFAYALQGLQIGRVHDKHSGCVELQHHDVVWAAGLSATEEGWDGLTDLICFQGSVAGWLHRN</sequence>
<dbReference type="Proteomes" id="UP000836387">
    <property type="component" value="Unassembled WGS sequence"/>
</dbReference>
<name>A0ACA9UGL0_BIOOC</name>
<accession>A0ACA9UGL0</accession>
<reference evidence="1" key="1">
    <citation type="submission" date="2020-04" db="EMBL/GenBank/DDBJ databases">
        <authorList>
            <person name="Broberg M."/>
        </authorList>
    </citation>
    <scope>NUCLEOTIDE SEQUENCE</scope>
</reference>
<proteinExistence type="predicted"/>
<keyword evidence="2" id="KW-1185">Reference proteome</keyword>
<evidence type="ECO:0000313" key="2">
    <source>
        <dbReference type="Proteomes" id="UP000836387"/>
    </source>
</evidence>
<organism evidence="1 2">
    <name type="scientific">Clonostachys rosea f. rosea IK726</name>
    <dbReference type="NCBI Taxonomy" id="1349383"/>
    <lineage>
        <taxon>Eukaryota</taxon>
        <taxon>Fungi</taxon>
        <taxon>Dikarya</taxon>
        <taxon>Ascomycota</taxon>
        <taxon>Pezizomycotina</taxon>
        <taxon>Sordariomycetes</taxon>
        <taxon>Hypocreomycetidae</taxon>
        <taxon>Hypocreales</taxon>
        <taxon>Bionectriaceae</taxon>
        <taxon>Clonostachys</taxon>
    </lineage>
</organism>
<reference evidence="1" key="2">
    <citation type="submission" date="2021-10" db="EMBL/GenBank/DDBJ databases">
        <authorList>
            <person name="Piombo E."/>
        </authorList>
    </citation>
    <scope>NUCLEOTIDE SEQUENCE</scope>
</reference>